<proteinExistence type="predicted"/>
<name>A0A0B2C386_9SPHN</name>
<dbReference type="InterPro" id="IPR000086">
    <property type="entry name" value="NUDIX_hydrolase_dom"/>
</dbReference>
<comment type="cofactor">
    <cofactor evidence="1">
        <name>Mg(2+)</name>
        <dbReference type="ChEBI" id="CHEBI:18420"/>
    </cofactor>
</comment>
<evidence type="ECO:0000256" key="2">
    <source>
        <dbReference type="ARBA" id="ARBA00022801"/>
    </source>
</evidence>
<organism evidence="4 5">
    <name type="scientific">Croceibacterium mercuriale</name>
    <dbReference type="NCBI Taxonomy" id="1572751"/>
    <lineage>
        <taxon>Bacteria</taxon>
        <taxon>Pseudomonadati</taxon>
        <taxon>Pseudomonadota</taxon>
        <taxon>Alphaproteobacteria</taxon>
        <taxon>Sphingomonadales</taxon>
        <taxon>Erythrobacteraceae</taxon>
        <taxon>Croceibacterium</taxon>
    </lineage>
</organism>
<keyword evidence="5" id="KW-1185">Reference proteome</keyword>
<evidence type="ECO:0000313" key="4">
    <source>
        <dbReference type="EMBL" id="KHL26486.1"/>
    </source>
</evidence>
<dbReference type="RefSeq" id="WP_039095811.1">
    <property type="nucleotide sequence ID" value="NZ_JTDN01000001.1"/>
</dbReference>
<dbReference type="PROSITE" id="PS00893">
    <property type="entry name" value="NUDIX_BOX"/>
    <property type="match status" value="1"/>
</dbReference>
<dbReference type="SUPFAM" id="SSF55811">
    <property type="entry name" value="Nudix"/>
    <property type="match status" value="1"/>
</dbReference>
<dbReference type="Gene3D" id="3.90.79.10">
    <property type="entry name" value="Nucleoside Triphosphate Pyrophosphohydrolase"/>
    <property type="match status" value="1"/>
</dbReference>
<sequence length="148" mass="16445">MLIPASLHRLALRVGHVLRIVRWQLARPRIHGVSVIARDGEGRVLLIRQTYGPRHWVLPGGGVRRNEPVTDAAAREFKEELGCPVTDLCLLQVREEPLHGATNVVHLFTASLAGEPRPDRREVGAAQLFALDALPSVSPRTRARLRLL</sequence>
<reference evidence="4 5" key="1">
    <citation type="submission" date="2014-11" db="EMBL/GenBank/DDBJ databases">
        <title>Draft genome sequence of Kirrobacter mercurialis.</title>
        <authorList>
            <person name="Coil D.A."/>
            <person name="Eisen J.A."/>
        </authorList>
    </citation>
    <scope>NUCLEOTIDE SEQUENCE [LARGE SCALE GENOMIC DNA]</scope>
    <source>
        <strain evidence="4 5">Coronado</strain>
    </source>
</reference>
<dbReference type="InterPro" id="IPR020084">
    <property type="entry name" value="NUDIX_hydrolase_CS"/>
</dbReference>
<dbReference type="EMBL" id="JTDN01000001">
    <property type="protein sequence ID" value="KHL26486.1"/>
    <property type="molecule type" value="Genomic_DNA"/>
</dbReference>
<dbReference type="AlphaFoldDB" id="A0A0B2C386"/>
<evidence type="ECO:0000313" key="5">
    <source>
        <dbReference type="Proteomes" id="UP000030988"/>
    </source>
</evidence>
<evidence type="ECO:0000256" key="1">
    <source>
        <dbReference type="ARBA" id="ARBA00001946"/>
    </source>
</evidence>
<dbReference type="PANTHER" id="PTHR43046:SF16">
    <property type="entry name" value="ADP-RIBOSE PYROPHOSPHATASE YJHB-RELATED"/>
    <property type="match status" value="1"/>
</dbReference>
<gene>
    <name evidence="4" type="ORF">PK98_08730</name>
</gene>
<evidence type="ECO:0000259" key="3">
    <source>
        <dbReference type="PROSITE" id="PS51462"/>
    </source>
</evidence>
<dbReference type="PANTHER" id="PTHR43046">
    <property type="entry name" value="GDP-MANNOSE MANNOSYL HYDROLASE"/>
    <property type="match status" value="1"/>
</dbReference>
<dbReference type="STRING" id="1572751.PK98_08730"/>
<comment type="caution">
    <text evidence="4">The sequence shown here is derived from an EMBL/GenBank/DDBJ whole genome shotgun (WGS) entry which is preliminary data.</text>
</comment>
<feature type="domain" description="Nudix hydrolase" evidence="3">
    <location>
        <begin position="28"/>
        <end position="148"/>
    </location>
</feature>
<dbReference type="OrthoDB" id="8480561at2"/>
<dbReference type="Pfam" id="PF00293">
    <property type="entry name" value="NUDIX"/>
    <property type="match status" value="1"/>
</dbReference>
<dbReference type="Proteomes" id="UP000030988">
    <property type="component" value="Unassembled WGS sequence"/>
</dbReference>
<dbReference type="PROSITE" id="PS51462">
    <property type="entry name" value="NUDIX"/>
    <property type="match status" value="1"/>
</dbReference>
<dbReference type="InterPro" id="IPR015797">
    <property type="entry name" value="NUDIX_hydrolase-like_dom_sf"/>
</dbReference>
<keyword evidence="2" id="KW-0378">Hydrolase</keyword>
<dbReference type="GO" id="GO:0016787">
    <property type="term" value="F:hydrolase activity"/>
    <property type="evidence" value="ECO:0007669"/>
    <property type="project" value="UniProtKB-KW"/>
</dbReference>
<protein>
    <recommendedName>
        <fullName evidence="3">Nudix hydrolase domain-containing protein</fullName>
    </recommendedName>
</protein>
<accession>A0A0B2C386</accession>